<feature type="transmembrane region" description="Helical" evidence="2">
    <location>
        <begin position="47"/>
        <end position="68"/>
    </location>
</feature>
<dbReference type="Pfam" id="PF11667">
    <property type="entry name" value="DUF3267"/>
    <property type="match status" value="1"/>
</dbReference>
<dbReference type="Proteomes" id="UP000002027">
    <property type="component" value="Chromosome 1"/>
</dbReference>
<gene>
    <name evidence="3" type="ordered locus">Sthe_0247</name>
</gene>
<evidence type="ECO:0000313" key="3">
    <source>
        <dbReference type="EMBL" id="ACZ37686.1"/>
    </source>
</evidence>
<keyword evidence="4" id="KW-1185">Reference proteome</keyword>
<feature type="transmembrane region" description="Helical" evidence="2">
    <location>
        <begin position="167"/>
        <end position="187"/>
    </location>
</feature>
<keyword evidence="2" id="KW-0812">Transmembrane</keyword>
<dbReference type="OrthoDB" id="160098at2"/>
<organism evidence="3 4">
    <name type="scientific">Sphaerobacter thermophilus (strain ATCC 49802 / DSM 20745 / KCCM 41009 / NCIMB 13125 / S 6022)</name>
    <dbReference type="NCBI Taxonomy" id="479434"/>
    <lineage>
        <taxon>Bacteria</taxon>
        <taxon>Pseudomonadati</taxon>
        <taxon>Thermomicrobiota</taxon>
        <taxon>Thermomicrobia</taxon>
        <taxon>Sphaerobacterales</taxon>
        <taxon>Sphaerobacterineae</taxon>
        <taxon>Sphaerobacteraceae</taxon>
        <taxon>Sphaerobacter</taxon>
    </lineage>
</organism>
<keyword evidence="2" id="KW-1133">Transmembrane helix</keyword>
<protein>
    <recommendedName>
        <fullName evidence="5">DUF3267 domain-containing protein</fullName>
    </recommendedName>
</protein>
<evidence type="ECO:0000256" key="2">
    <source>
        <dbReference type="SAM" id="Phobius"/>
    </source>
</evidence>
<reference evidence="4" key="1">
    <citation type="submission" date="2009-11" db="EMBL/GenBank/DDBJ databases">
        <title>The complete chromosome 1 of Sphaerobacter thermophilus DSM 20745.</title>
        <authorList>
            <person name="Lucas S."/>
            <person name="Copeland A."/>
            <person name="Lapidus A."/>
            <person name="Glavina del Rio T."/>
            <person name="Dalin E."/>
            <person name="Tice H."/>
            <person name="Bruce D."/>
            <person name="Goodwin L."/>
            <person name="Pitluck S."/>
            <person name="Kyrpides N."/>
            <person name="Mavromatis K."/>
            <person name="Ivanova N."/>
            <person name="Mikhailova N."/>
            <person name="LaButti K.M."/>
            <person name="Clum A."/>
            <person name="Sun H.I."/>
            <person name="Brettin T."/>
            <person name="Detter J.C."/>
            <person name="Han C."/>
            <person name="Larimer F."/>
            <person name="Land M."/>
            <person name="Hauser L."/>
            <person name="Markowitz V."/>
            <person name="Cheng J.F."/>
            <person name="Hugenholtz P."/>
            <person name="Woyke T."/>
            <person name="Wu D."/>
            <person name="Steenblock K."/>
            <person name="Schneider S."/>
            <person name="Pukall R."/>
            <person name="Goeker M."/>
            <person name="Klenk H.P."/>
            <person name="Eisen J.A."/>
        </authorList>
    </citation>
    <scope>NUCLEOTIDE SEQUENCE [LARGE SCALE GENOMIC DNA]</scope>
    <source>
        <strain evidence="4">ATCC 49802 / DSM 20745 / S 6022</strain>
    </source>
</reference>
<dbReference type="RefSeq" id="WP_012870734.1">
    <property type="nucleotide sequence ID" value="NC_013523.1"/>
</dbReference>
<accession>D1C6S5</accession>
<feature type="region of interest" description="Disordered" evidence="1">
    <location>
        <begin position="1"/>
        <end position="23"/>
    </location>
</feature>
<evidence type="ECO:0008006" key="5">
    <source>
        <dbReference type="Google" id="ProtNLM"/>
    </source>
</evidence>
<dbReference type="HOGENOM" id="CLU_1313995_0_0_0"/>
<dbReference type="EMBL" id="CP001823">
    <property type="protein sequence ID" value="ACZ37686.1"/>
    <property type="molecule type" value="Genomic_DNA"/>
</dbReference>
<evidence type="ECO:0000256" key="1">
    <source>
        <dbReference type="SAM" id="MobiDB-lite"/>
    </source>
</evidence>
<dbReference type="AlphaFoldDB" id="D1C6S5"/>
<proteinExistence type="predicted"/>
<reference evidence="3 4" key="2">
    <citation type="journal article" date="2010" name="Stand. Genomic Sci.">
        <title>Complete genome sequence of Desulfohalobium retbaense type strain (HR(100)).</title>
        <authorList>
            <person name="Spring S."/>
            <person name="Nolan M."/>
            <person name="Lapidus A."/>
            <person name="Glavina Del Rio T."/>
            <person name="Copeland A."/>
            <person name="Tice H."/>
            <person name="Cheng J.F."/>
            <person name="Lucas S."/>
            <person name="Land M."/>
            <person name="Chen F."/>
            <person name="Bruce D."/>
            <person name="Goodwin L."/>
            <person name="Pitluck S."/>
            <person name="Ivanova N."/>
            <person name="Mavromatis K."/>
            <person name="Mikhailova N."/>
            <person name="Pati A."/>
            <person name="Chen A."/>
            <person name="Palaniappan K."/>
            <person name="Hauser L."/>
            <person name="Chang Y.J."/>
            <person name="Jeffries C.D."/>
            <person name="Munk C."/>
            <person name="Kiss H."/>
            <person name="Chain P."/>
            <person name="Han C."/>
            <person name="Brettin T."/>
            <person name="Detter J.C."/>
            <person name="Schuler E."/>
            <person name="Goker M."/>
            <person name="Rohde M."/>
            <person name="Bristow J."/>
            <person name="Eisen J.A."/>
            <person name="Markowitz V."/>
            <person name="Hugenholtz P."/>
            <person name="Kyrpides N.C."/>
            <person name="Klenk H.P."/>
        </authorList>
    </citation>
    <scope>NUCLEOTIDE SEQUENCE [LARGE SCALE GENOMIC DNA]</scope>
    <source>
        <strain evidence="4">ATCC 49802 / DSM 20745 / S 6022</strain>
    </source>
</reference>
<sequence>MTSEGSSPDRKERSPIPPIWFSIGDPPRREPPVVPGYRLAVWEQVPLVRANVLGCLSLPVWFIFFSWIAAMVSRRSEYTIVFTLPSFVVGLLLVVVGVPLVHEAVHGIVALLLGARPSFGVGAGFAYTTFRESVGRSGYAAVALAPLIVISFAGIAAVAVWPEHTELILFVVVVNAAGAIGDLWMTWRLRDVPPNARLYDLADGFAALVPEEAPSQVGAEA</sequence>
<dbReference type="STRING" id="479434.Sthe_0247"/>
<keyword evidence="2" id="KW-0472">Membrane</keyword>
<name>D1C6S5_SPHTD</name>
<feature type="transmembrane region" description="Helical" evidence="2">
    <location>
        <begin position="107"/>
        <end position="127"/>
    </location>
</feature>
<feature type="transmembrane region" description="Helical" evidence="2">
    <location>
        <begin position="139"/>
        <end position="161"/>
    </location>
</feature>
<feature type="transmembrane region" description="Helical" evidence="2">
    <location>
        <begin position="80"/>
        <end position="101"/>
    </location>
</feature>
<dbReference type="KEGG" id="sti:Sthe_0247"/>
<dbReference type="InParanoid" id="D1C6S5"/>
<dbReference type="InterPro" id="IPR021683">
    <property type="entry name" value="DUF3267"/>
</dbReference>
<evidence type="ECO:0000313" key="4">
    <source>
        <dbReference type="Proteomes" id="UP000002027"/>
    </source>
</evidence>